<dbReference type="Pfam" id="PF19291">
    <property type="entry name" value="TREH_N"/>
    <property type="match status" value="1"/>
</dbReference>
<evidence type="ECO:0000259" key="2">
    <source>
        <dbReference type="Pfam" id="PF00723"/>
    </source>
</evidence>
<dbReference type="GO" id="GO:0015927">
    <property type="term" value="F:trehalase activity"/>
    <property type="evidence" value="ECO:0007669"/>
    <property type="project" value="TreeGrafter"/>
</dbReference>
<dbReference type="PANTHER" id="PTHR31616">
    <property type="entry name" value="TREHALASE"/>
    <property type="match status" value="1"/>
</dbReference>
<gene>
    <name evidence="4" type="ordered locus">Namu_0382</name>
</gene>
<dbReference type="eggNOG" id="COG3387">
    <property type="taxonomic scope" value="Bacteria"/>
</dbReference>
<evidence type="ECO:0000256" key="1">
    <source>
        <dbReference type="SAM" id="MobiDB-lite"/>
    </source>
</evidence>
<dbReference type="AlphaFoldDB" id="C8X638"/>
<dbReference type="InterPro" id="IPR011613">
    <property type="entry name" value="GH15-like"/>
</dbReference>
<evidence type="ECO:0000259" key="3">
    <source>
        <dbReference type="Pfam" id="PF19291"/>
    </source>
</evidence>
<dbReference type="Pfam" id="PF00723">
    <property type="entry name" value="Glyco_hydro_15"/>
    <property type="match status" value="1"/>
</dbReference>
<dbReference type="SUPFAM" id="SSF48208">
    <property type="entry name" value="Six-hairpin glycosidases"/>
    <property type="match status" value="1"/>
</dbReference>
<keyword evidence="5" id="KW-1185">Reference proteome</keyword>
<dbReference type="Gene3D" id="1.50.10.10">
    <property type="match status" value="1"/>
</dbReference>
<dbReference type="InParanoid" id="C8X638"/>
<feature type="domain" description="Trehalase-like N-terminal" evidence="3">
    <location>
        <begin position="24"/>
        <end position="207"/>
    </location>
</feature>
<feature type="domain" description="GH15-like" evidence="2">
    <location>
        <begin position="249"/>
        <end position="532"/>
    </location>
</feature>
<dbReference type="GO" id="GO:0005993">
    <property type="term" value="P:trehalose catabolic process"/>
    <property type="evidence" value="ECO:0007669"/>
    <property type="project" value="TreeGrafter"/>
</dbReference>
<dbReference type="HOGENOM" id="CLU_010399_3_1_11"/>
<dbReference type="InterPro" id="IPR045582">
    <property type="entry name" value="Trehalase-like_N"/>
</dbReference>
<organism evidence="4 5">
    <name type="scientific">Nakamurella multipartita (strain ATCC 700099 / DSM 44233 / CIP 104796 / JCM 9543 / NBRC 105858 / Y-104)</name>
    <name type="common">Microsphaera multipartita</name>
    <dbReference type="NCBI Taxonomy" id="479431"/>
    <lineage>
        <taxon>Bacteria</taxon>
        <taxon>Bacillati</taxon>
        <taxon>Actinomycetota</taxon>
        <taxon>Actinomycetes</taxon>
        <taxon>Nakamurellales</taxon>
        <taxon>Nakamurellaceae</taxon>
        <taxon>Nakamurella</taxon>
    </lineage>
</organism>
<evidence type="ECO:0000313" key="5">
    <source>
        <dbReference type="Proteomes" id="UP000002218"/>
    </source>
</evidence>
<dbReference type="OrthoDB" id="3902805at2"/>
<reference evidence="5" key="1">
    <citation type="submission" date="2009-09" db="EMBL/GenBank/DDBJ databases">
        <title>The complete genome of Nakamurella multipartita DSM 44233.</title>
        <authorList>
            <consortium name="US DOE Joint Genome Institute (JGI-PGF)"/>
            <person name="Lucas S."/>
            <person name="Copeland A."/>
            <person name="Lapidus A."/>
            <person name="Glavina del Rio T."/>
            <person name="Dalin E."/>
            <person name="Tice H."/>
            <person name="Bruce D."/>
            <person name="Goodwin L."/>
            <person name="Pitluck S."/>
            <person name="Kyrpides N."/>
            <person name="Mavromatis K."/>
            <person name="Ivanova N."/>
            <person name="Ovchinnikova G."/>
            <person name="Sims D."/>
            <person name="Meincke L."/>
            <person name="Brettin T."/>
            <person name="Detter J.C."/>
            <person name="Han C."/>
            <person name="Larimer F."/>
            <person name="Land M."/>
            <person name="Hauser L."/>
            <person name="Markowitz V."/>
            <person name="Cheng J.-F."/>
            <person name="Hugenholtz P."/>
            <person name="Woyke T."/>
            <person name="Wu D."/>
            <person name="Klenk H.-P."/>
            <person name="Eisen J.A."/>
        </authorList>
    </citation>
    <scope>NUCLEOTIDE SEQUENCE [LARGE SCALE GENOMIC DNA]</scope>
    <source>
        <strain evidence="5">ATCC 700099 / DSM 44233 / CIP 104796 / JCM 9543 / NBRC 105858 / Y-104</strain>
    </source>
</reference>
<evidence type="ECO:0000313" key="4">
    <source>
        <dbReference type="EMBL" id="ACV76809.1"/>
    </source>
</evidence>
<protein>
    <submittedName>
        <fullName evidence="4">Glycoside hydrolase 15-related</fullName>
    </submittedName>
</protein>
<dbReference type="KEGG" id="nml:Namu_0382"/>
<keyword evidence="4" id="KW-0378">Hydrolase</keyword>
<proteinExistence type="predicted"/>
<dbReference type="CAZy" id="GH15">
    <property type="family name" value="Glycoside Hydrolase Family 15"/>
</dbReference>
<reference evidence="4 5" key="2">
    <citation type="journal article" date="2010" name="Stand. Genomic Sci.">
        <title>Complete genome sequence of Nakamurella multipartita type strain (Y-104).</title>
        <authorList>
            <person name="Tice H."/>
            <person name="Mayilraj S."/>
            <person name="Sims D."/>
            <person name="Lapidus A."/>
            <person name="Nolan M."/>
            <person name="Lucas S."/>
            <person name="Glavina Del Rio T."/>
            <person name="Copeland A."/>
            <person name="Cheng J.F."/>
            <person name="Meincke L."/>
            <person name="Bruce D."/>
            <person name="Goodwin L."/>
            <person name="Pitluck S."/>
            <person name="Ivanova N."/>
            <person name="Mavromatis K."/>
            <person name="Ovchinnikova G."/>
            <person name="Pati A."/>
            <person name="Chen A."/>
            <person name="Palaniappan K."/>
            <person name="Land M."/>
            <person name="Hauser L."/>
            <person name="Chang Y.J."/>
            <person name="Jeffries C.D."/>
            <person name="Detter J.C."/>
            <person name="Brettin T."/>
            <person name="Rohde M."/>
            <person name="Goker M."/>
            <person name="Bristow J."/>
            <person name="Eisen J.A."/>
            <person name="Markowitz V."/>
            <person name="Hugenholtz P."/>
            <person name="Kyrpides N.C."/>
            <person name="Klenk H.P."/>
            <person name="Chen F."/>
        </authorList>
    </citation>
    <scope>NUCLEOTIDE SEQUENCE [LARGE SCALE GENOMIC DNA]</scope>
    <source>
        <strain evidence="5">ATCC 700099 / DSM 44233 / CIP 104796 / JCM 9543 / NBRC 105858 / Y-104</strain>
    </source>
</reference>
<name>C8X638_NAKMY</name>
<feature type="region of interest" description="Disordered" evidence="1">
    <location>
        <begin position="588"/>
        <end position="611"/>
    </location>
</feature>
<dbReference type="PANTHER" id="PTHR31616:SF10">
    <property type="entry name" value="TREHALASE"/>
    <property type="match status" value="1"/>
</dbReference>
<dbReference type="InterPro" id="IPR008928">
    <property type="entry name" value="6-hairpin_glycosidase_sf"/>
</dbReference>
<accession>C8X638</accession>
<dbReference type="Proteomes" id="UP000002218">
    <property type="component" value="Chromosome"/>
</dbReference>
<dbReference type="STRING" id="479431.Namu_0382"/>
<dbReference type="EMBL" id="CP001737">
    <property type="protein sequence ID" value="ACV76809.1"/>
    <property type="molecule type" value="Genomic_DNA"/>
</dbReference>
<dbReference type="RefSeq" id="WP_015745727.1">
    <property type="nucleotide sequence ID" value="NC_013235.1"/>
</dbReference>
<feature type="compositionally biased region" description="Polar residues" evidence="1">
    <location>
        <begin position="591"/>
        <end position="611"/>
    </location>
</feature>
<dbReference type="InterPro" id="IPR012341">
    <property type="entry name" value="6hp_glycosidase-like_sf"/>
</dbReference>
<sequence>MTASRRHRIGLDHTSFPPHVLREYALLADGERGAVLGPGGDIVWMCMPRWDSDAVFAALLDGPGAYSVTPLGRFVWGGSYEAGSMIWRSRWVTDDGIIECREALAFPGEPHRAVLLRRVVANDRDAQVRVTLAPRARFGRHGFTELHHADHSWTGRSGPLHLRWTGAPAGIRRVNPHHELTTDLLVPAGGHHDLVLEIGDQALPSDPPDPETAWQATAAAWSAAVPDLQNCLEPADARRSYAVLRGLTAASGGMVAAATTSLPERAEGSRNYDYRYVWIRDQCYAGQAAAAAAAPALLDDAVRFVTARILDHGPDLRPAYTTQGAPVPDQRTVDLPGYPGGGNMIGNWVNQQFQLDAFGESLLLLAAAGRADRLDVDHWKAARIATDAVAARWTEPDAGIWEIDPQPWTHSRLTCVAGLRAIARLPHAGTAAGAWLTLADQITAHTAARATHPTGRWQRSPQGPGVDAALLLPSLRGGIDPADPRSDATLIAYLADLTRDGYAYRFRHDDRPLADAEGSFTLCGFLVALSLHQQHRPIAAARWYERTRGCVGPPELYSEEFDVAHHQLRGNLPQAFVHALHLEAAARLSEPSASPSRPSIDFQSSSPELRL</sequence>